<evidence type="ECO:0000313" key="2">
    <source>
        <dbReference type="EMBL" id="MED6238113.1"/>
    </source>
</evidence>
<sequence length="73" mass="8874">MSLWHHEAANRPGRRREREKGEPRVEKRKPYTRPQERKHQAEILRCQEVSAKKRVKELLFVFSNGNPWGYYRA</sequence>
<feature type="region of interest" description="Disordered" evidence="1">
    <location>
        <begin position="1"/>
        <end position="40"/>
    </location>
</feature>
<feature type="compositionally biased region" description="Basic and acidic residues" evidence="1">
    <location>
        <begin position="16"/>
        <end position="40"/>
    </location>
</feature>
<proteinExistence type="predicted"/>
<dbReference type="Proteomes" id="UP001345963">
    <property type="component" value="Unassembled WGS sequence"/>
</dbReference>
<evidence type="ECO:0000313" key="3">
    <source>
        <dbReference type="Proteomes" id="UP001345963"/>
    </source>
</evidence>
<gene>
    <name evidence="2" type="ORF">ATANTOWER_009350</name>
</gene>
<dbReference type="EMBL" id="JAHUTI010019884">
    <property type="protein sequence ID" value="MED6238113.1"/>
    <property type="molecule type" value="Genomic_DNA"/>
</dbReference>
<protein>
    <submittedName>
        <fullName evidence="2">Uncharacterized protein</fullName>
    </submittedName>
</protein>
<comment type="caution">
    <text evidence="2">The sequence shown here is derived from an EMBL/GenBank/DDBJ whole genome shotgun (WGS) entry which is preliminary data.</text>
</comment>
<organism evidence="2 3">
    <name type="scientific">Ataeniobius toweri</name>
    <dbReference type="NCBI Taxonomy" id="208326"/>
    <lineage>
        <taxon>Eukaryota</taxon>
        <taxon>Metazoa</taxon>
        <taxon>Chordata</taxon>
        <taxon>Craniata</taxon>
        <taxon>Vertebrata</taxon>
        <taxon>Euteleostomi</taxon>
        <taxon>Actinopterygii</taxon>
        <taxon>Neopterygii</taxon>
        <taxon>Teleostei</taxon>
        <taxon>Neoteleostei</taxon>
        <taxon>Acanthomorphata</taxon>
        <taxon>Ovalentaria</taxon>
        <taxon>Atherinomorphae</taxon>
        <taxon>Cyprinodontiformes</taxon>
        <taxon>Goodeidae</taxon>
        <taxon>Ataeniobius</taxon>
    </lineage>
</organism>
<reference evidence="2 3" key="1">
    <citation type="submission" date="2021-07" db="EMBL/GenBank/DDBJ databases">
        <authorList>
            <person name="Palmer J.M."/>
        </authorList>
    </citation>
    <scope>NUCLEOTIDE SEQUENCE [LARGE SCALE GENOMIC DNA]</scope>
    <source>
        <strain evidence="2 3">AT_MEX2019</strain>
        <tissue evidence="2">Muscle</tissue>
    </source>
</reference>
<evidence type="ECO:0000256" key="1">
    <source>
        <dbReference type="SAM" id="MobiDB-lite"/>
    </source>
</evidence>
<keyword evidence="3" id="KW-1185">Reference proteome</keyword>
<accession>A0ABU7AJB7</accession>
<name>A0ABU7AJB7_9TELE</name>